<gene>
    <name evidence="8" type="ORF">ACFQHW_04275</name>
</gene>
<evidence type="ECO:0000256" key="5">
    <source>
        <dbReference type="SAM" id="MobiDB-lite"/>
    </source>
</evidence>
<evidence type="ECO:0000313" key="9">
    <source>
        <dbReference type="Proteomes" id="UP001596310"/>
    </source>
</evidence>
<keyword evidence="6" id="KW-1133">Transmembrane helix</keyword>
<keyword evidence="2 8" id="KW-0645">Protease</keyword>
<evidence type="ECO:0000259" key="7">
    <source>
        <dbReference type="PROSITE" id="PS50106"/>
    </source>
</evidence>
<dbReference type="Pfam" id="PF13365">
    <property type="entry name" value="Trypsin_2"/>
    <property type="match status" value="1"/>
</dbReference>
<comment type="caution">
    <text evidence="8">The sequence shown here is derived from an EMBL/GenBank/DDBJ whole genome shotgun (WGS) entry which is preliminary data.</text>
</comment>
<feature type="compositionally biased region" description="Low complexity" evidence="5">
    <location>
        <begin position="108"/>
        <end position="139"/>
    </location>
</feature>
<feature type="domain" description="PDZ" evidence="7">
    <location>
        <begin position="326"/>
        <end position="423"/>
    </location>
</feature>
<reference evidence="9" key="1">
    <citation type="journal article" date="2019" name="Int. J. Syst. Evol. Microbiol.">
        <title>The Global Catalogue of Microorganisms (GCM) 10K type strain sequencing project: providing services to taxonomists for standard genome sequencing and annotation.</title>
        <authorList>
            <consortium name="The Broad Institute Genomics Platform"/>
            <consortium name="The Broad Institute Genome Sequencing Center for Infectious Disease"/>
            <person name="Wu L."/>
            <person name="Ma J."/>
        </authorList>
    </citation>
    <scope>NUCLEOTIDE SEQUENCE [LARGE SCALE GENOMIC DNA]</scope>
    <source>
        <strain evidence="9">CCM 8897</strain>
    </source>
</reference>
<dbReference type="PANTHER" id="PTHR43343">
    <property type="entry name" value="PEPTIDASE S12"/>
    <property type="match status" value="1"/>
</dbReference>
<dbReference type="EC" id="3.4.21.-" evidence="8"/>
<keyword evidence="9" id="KW-1185">Reference proteome</keyword>
<feature type="region of interest" description="Disordered" evidence="5">
    <location>
        <begin position="108"/>
        <end position="143"/>
    </location>
</feature>
<accession>A0ABW1UN73</accession>
<dbReference type="RefSeq" id="WP_225422226.1">
    <property type="nucleotide sequence ID" value="NZ_JBHSSM010000014.1"/>
</dbReference>
<keyword evidence="6" id="KW-0472">Membrane</keyword>
<keyword evidence="4" id="KW-0720">Serine protease</keyword>
<evidence type="ECO:0000256" key="6">
    <source>
        <dbReference type="SAM" id="Phobius"/>
    </source>
</evidence>
<evidence type="ECO:0000313" key="8">
    <source>
        <dbReference type="EMBL" id="MFC6314783.1"/>
    </source>
</evidence>
<evidence type="ECO:0000256" key="4">
    <source>
        <dbReference type="ARBA" id="ARBA00022825"/>
    </source>
</evidence>
<organism evidence="8 9">
    <name type="scientific">Lapidilactobacillus achengensis</name>
    <dbReference type="NCBI Taxonomy" id="2486000"/>
    <lineage>
        <taxon>Bacteria</taxon>
        <taxon>Bacillati</taxon>
        <taxon>Bacillota</taxon>
        <taxon>Bacilli</taxon>
        <taxon>Lactobacillales</taxon>
        <taxon>Lactobacillaceae</taxon>
        <taxon>Lapidilactobacillus</taxon>
    </lineage>
</organism>
<dbReference type="InterPro" id="IPR043504">
    <property type="entry name" value="Peptidase_S1_PA_chymotrypsin"/>
</dbReference>
<evidence type="ECO:0000256" key="3">
    <source>
        <dbReference type="ARBA" id="ARBA00022801"/>
    </source>
</evidence>
<dbReference type="InterPro" id="IPR036034">
    <property type="entry name" value="PDZ_sf"/>
</dbReference>
<dbReference type="CDD" id="cd06781">
    <property type="entry name" value="cpPDZ_BsHtra-like"/>
    <property type="match status" value="1"/>
</dbReference>
<sequence>MSKRKVIRGITVWQIVVIAVISAVIGGGVAFAGFTALNQNNVATNSTSDTATTTGTTKTSNVSVKTSSAATKAFNKVEGAVVSVINKQRQSQNQTDIFGNLFGSNGSDSSGSNGSNGYGDSSDGNSSSGSSSSSSSSSDLETVSEGSGVIYSKKNGKAYIVTNNHVISGSDSIEVILADGTKETAKVIGADETSDLAVLTIDASKVTTVASFGDSSKITTAEPVLAIGSPLGSEYATSVTEGIVSAKSRTIDVTDETTGQVTGQASVIQTDAAINPGNSGGALINMSGQVIGINSLKYAESTDGTSVEGMGFAYPSNEVVSIINQLVKNGKVIRPALGVSVVDLTNISSDQQSSTLKLPSSVTGGVVIASVESNSPASKAGLKKYDTIVGIDDKKVTSIAEIHTAIYAHSIGDTVTVKYYRDGKLSSTKVTLTKEASSTSSSSSSSSN</sequence>
<dbReference type="GO" id="GO:0008233">
    <property type="term" value="F:peptidase activity"/>
    <property type="evidence" value="ECO:0007669"/>
    <property type="project" value="UniProtKB-KW"/>
</dbReference>
<dbReference type="PANTHER" id="PTHR43343:SF3">
    <property type="entry name" value="PROTEASE DO-LIKE 8, CHLOROPLASTIC"/>
    <property type="match status" value="1"/>
</dbReference>
<keyword evidence="3 8" id="KW-0378">Hydrolase</keyword>
<dbReference type="Proteomes" id="UP001596310">
    <property type="component" value="Unassembled WGS sequence"/>
</dbReference>
<evidence type="ECO:0000256" key="2">
    <source>
        <dbReference type="ARBA" id="ARBA00022670"/>
    </source>
</evidence>
<feature type="transmembrane region" description="Helical" evidence="6">
    <location>
        <begin position="12"/>
        <end position="37"/>
    </location>
</feature>
<dbReference type="PRINTS" id="PR00834">
    <property type="entry name" value="PROTEASES2C"/>
</dbReference>
<dbReference type="SMART" id="SM00228">
    <property type="entry name" value="PDZ"/>
    <property type="match status" value="1"/>
</dbReference>
<proteinExistence type="inferred from homology"/>
<dbReference type="InterPro" id="IPR001940">
    <property type="entry name" value="Peptidase_S1C"/>
</dbReference>
<dbReference type="InterPro" id="IPR001478">
    <property type="entry name" value="PDZ"/>
</dbReference>
<dbReference type="EMBL" id="JBHSSM010000014">
    <property type="protein sequence ID" value="MFC6314783.1"/>
    <property type="molecule type" value="Genomic_DNA"/>
</dbReference>
<name>A0ABW1UN73_9LACO</name>
<dbReference type="PROSITE" id="PS50106">
    <property type="entry name" value="PDZ"/>
    <property type="match status" value="1"/>
</dbReference>
<protein>
    <submittedName>
        <fullName evidence="8">S1C family serine protease</fullName>
        <ecNumber evidence="8">3.4.21.-</ecNumber>
    </submittedName>
</protein>
<dbReference type="GO" id="GO:0006508">
    <property type="term" value="P:proteolysis"/>
    <property type="evidence" value="ECO:0007669"/>
    <property type="project" value="UniProtKB-KW"/>
</dbReference>
<dbReference type="Pfam" id="PF13180">
    <property type="entry name" value="PDZ_2"/>
    <property type="match status" value="1"/>
</dbReference>
<keyword evidence="6" id="KW-0812">Transmembrane</keyword>
<dbReference type="InterPro" id="IPR051201">
    <property type="entry name" value="Chloro_Bact_Ser_Proteases"/>
</dbReference>
<comment type="similarity">
    <text evidence="1">Belongs to the peptidase S1C family.</text>
</comment>
<dbReference type="Gene3D" id="2.40.10.10">
    <property type="entry name" value="Trypsin-like serine proteases"/>
    <property type="match status" value="2"/>
</dbReference>
<evidence type="ECO:0000256" key="1">
    <source>
        <dbReference type="ARBA" id="ARBA00010541"/>
    </source>
</evidence>
<dbReference type="InterPro" id="IPR009003">
    <property type="entry name" value="Peptidase_S1_PA"/>
</dbReference>
<dbReference type="SUPFAM" id="SSF50156">
    <property type="entry name" value="PDZ domain-like"/>
    <property type="match status" value="1"/>
</dbReference>
<dbReference type="SUPFAM" id="SSF50494">
    <property type="entry name" value="Trypsin-like serine proteases"/>
    <property type="match status" value="1"/>
</dbReference>
<dbReference type="Gene3D" id="2.30.42.10">
    <property type="match status" value="1"/>
</dbReference>